<organism evidence="4 5">
    <name type="scientific">Lucilia cuprina</name>
    <name type="common">Green bottle fly</name>
    <name type="synonym">Australian sheep blowfly</name>
    <dbReference type="NCBI Taxonomy" id="7375"/>
    <lineage>
        <taxon>Eukaryota</taxon>
        <taxon>Metazoa</taxon>
        <taxon>Ecdysozoa</taxon>
        <taxon>Arthropoda</taxon>
        <taxon>Hexapoda</taxon>
        <taxon>Insecta</taxon>
        <taxon>Pterygota</taxon>
        <taxon>Neoptera</taxon>
        <taxon>Endopterygota</taxon>
        <taxon>Diptera</taxon>
        <taxon>Brachycera</taxon>
        <taxon>Muscomorpha</taxon>
        <taxon>Oestroidea</taxon>
        <taxon>Calliphoridae</taxon>
        <taxon>Luciliinae</taxon>
        <taxon>Lucilia</taxon>
    </lineage>
</organism>
<accession>A0A0L0C3Q9</accession>
<dbReference type="SUPFAM" id="SSF53032">
    <property type="entry name" value="tRNA-intron endonuclease catalytic domain-like"/>
    <property type="match status" value="1"/>
</dbReference>
<dbReference type="STRING" id="7375.A0A0L0C3Q9"/>
<feature type="domain" description="tRNA-splicing endonuclease subunit Sen15" evidence="3">
    <location>
        <begin position="27"/>
        <end position="109"/>
    </location>
</feature>
<dbReference type="GO" id="GO:0006388">
    <property type="term" value="P:tRNA splicing, via endonucleolytic cleavage and ligation"/>
    <property type="evidence" value="ECO:0007669"/>
    <property type="project" value="InterPro"/>
</dbReference>
<dbReference type="InterPro" id="IPR018593">
    <property type="entry name" value="tRNA-endonuc_su_Sen15"/>
</dbReference>
<dbReference type="OrthoDB" id="10002170at2759"/>
<protein>
    <recommendedName>
        <fullName evidence="3">tRNA-splicing endonuclease subunit Sen15 domain-containing protein</fullName>
    </recommendedName>
</protein>
<evidence type="ECO:0000256" key="2">
    <source>
        <dbReference type="ARBA" id="ARBA00022694"/>
    </source>
</evidence>
<dbReference type="GO" id="GO:0003676">
    <property type="term" value="F:nucleic acid binding"/>
    <property type="evidence" value="ECO:0007669"/>
    <property type="project" value="InterPro"/>
</dbReference>
<gene>
    <name evidence="4" type="ORF">FF38_12213</name>
</gene>
<evidence type="ECO:0000313" key="4">
    <source>
        <dbReference type="EMBL" id="KNC26134.1"/>
    </source>
</evidence>
<comment type="similarity">
    <text evidence="1">Belongs to the SEN15 family.</text>
</comment>
<dbReference type="PANTHER" id="PTHR28582:SF1">
    <property type="entry name" value="TRNA-SPLICING ENDONUCLEASE SUBUNIT SEN15"/>
    <property type="match status" value="1"/>
</dbReference>
<dbReference type="Pfam" id="PF09631">
    <property type="entry name" value="Sen15"/>
    <property type="match status" value="1"/>
</dbReference>
<evidence type="ECO:0000256" key="1">
    <source>
        <dbReference type="ARBA" id="ARBA00006091"/>
    </source>
</evidence>
<dbReference type="Proteomes" id="UP000037069">
    <property type="component" value="Unassembled WGS sequence"/>
</dbReference>
<dbReference type="OMA" id="AQCAVAC"/>
<evidence type="ECO:0000313" key="5">
    <source>
        <dbReference type="Proteomes" id="UP000037069"/>
    </source>
</evidence>
<dbReference type="Gene3D" id="3.40.1350.10">
    <property type="match status" value="1"/>
</dbReference>
<dbReference type="GO" id="GO:0005634">
    <property type="term" value="C:nucleus"/>
    <property type="evidence" value="ECO:0007669"/>
    <property type="project" value="UniProtKB-ARBA"/>
</dbReference>
<keyword evidence="5" id="KW-1185">Reference proteome</keyword>
<dbReference type="PANTHER" id="PTHR28582">
    <property type="entry name" value="TRNA-SPLICING ENDONUCLEASE SUBUNIT SEN15"/>
    <property type="match status" value="1"/>
</dbReference>
<sequence>MKFLTVIDDFKKLGCNQQAQCAVACRIYLDLILDKKYSSVDKCYDNSLQLLFFKAENIEKKKFIILPSLIVQELDLDIVNKLKRKELNDGSFLLALCDTSSNILYYRLFED</sequence>
<keyword evidence="2" id="KW-0819">tRNA processing</keyword>
<dbReference type="InterPro" id="IPR011856">
    <property type="entry name" value="tRNA_endonuc-like_dom_sf"/>
</dbReference>
<dbReference type="AlphaFoldDB" id="A0A0L0C3Q9"/>
<evidence type="ECO:0000259" key="3">
    <source>
        <dbReference type="Pfam" id="PF09631"/>
    </source>
</evidence>
<reference evidence="4 5" key="1">
    <citation type="journal article" date="2015" name="Nat. Commun.">
        <title>Lucilia cuprina genome unlocks parasitic fly biology to underpin future interventions.</title>
        <authorList>
            <person name="Anstead C.A."/>
            <person name="Korhonen P.K."/>
            <person name="Young N.D."/>
            <person name="Hall R.S."/>
            <person name="Jex A.R."/>
            <person name="Murali S.C."/>
            <person name="Hughes D.S."/>
            <person name="Lee S.F."/>
            <person name="Perry T."/>
            <person name="Stroehlein A.J."/>
            <person name="Ansell B.R."/>
            <person name="Breugelmans B."/>
            <person name="Hofmann A."/>
            <person name="Qu J."/>
            <person name="Dugan S."/>
            <person name="Lee S.L."/>
            <person name="Chao H."/>
            <person name="Dinh H."/>
            <person name="Han Y."/>
            <person name="Doddapaneni H.V."/>
            <person name="Worley K.C."/>
            <person name="Muzny D.M."/>
            <person name="Ioannidis P."/>
            <person name="Waterhouse R.M."/>
            <person name="Zdobnov E.M."/>
            <person name="James P.J."/>
            <person name="Bagnall N.H."/>
            <person name="Kotze A.C."/>
            <person name="Gibbs R.A."/>
            <person name="Richards S."/>
            <person name="Batterham P."/>
            <person name="Gasser R.B."/>
        </authorList>
    </citation>
    <scope>NUCLEOTIDE SEQUENCE [LARGE SCALE GENOMIC DNA]</scope>
    <source>
        <strain evidence="4 5">LS</strain>
        <tissue evidence="4">Full body</tissue>
    </source>
</reference>
<proteinExistence type="inferred from homology"/>
<comment type="caution">
    <text evidence="4">The sequence shown here is derived from an EMBL/GenBank/DDBJ whole genome shotgun (WGS) entry which is preliminary data.</text>
</comment>
<dbReference type="EMBL" id="JRES01001012">
    <property type="protein sequence ID" value="KNC26134.1"/>
    <property type="molecule type" value="Genomic_DNA"/>
</dbReference>
<dbReference type="InterPro" id="IPR036167">
    <property type="entry name" value="tRNA_intron_Endo_cat-like_sf"/>
</dbReference>
<name>A0A0L0C3Q9_LUCCU</name>